<protein>
    <submittedName>
        <fullName evidence="1">Uncharacterized protein</fullName>
    </submittedName>
</protein>
<evidence type="ECO:0000313" key="2">
    <source>
        <dbReference type="Proteomes" id="UP000010793"/>
    </source>
</evidence>
<evidence type="ECO:0000313" key="1">
    <source>
        <dbReference type="EMBL" id="AGA65444.1"/>
    </source>
</evidence>
<sequence>MLNIFINNHENKKYLKRKRILAIFLIVLIFFV</sequence>
<dbReference type="Proteomes" id="UP000010793">
    <property type="component" value="Chromosome"/>
</dbReference>
<accession>A0A3B6VJS1</accession>
<organism evidence="1 2">
    <name type="scientific">Brachyspira pilosicoli P43/6/78</name>
    <dbReference type="NCBI Taxonomy" id="1042417"/>
    <lineage>
        <taxon>Bacteria</taxon>
        <taxon>Pseudomonadati</taxon>
        <taxon>Spirochaetota</taxon>
        <taxon>Spirochaetia</taxon>
        <taxon>Brachyspirales</taxon>
        <taxon>Brachyspiraceae</taxon>
        <taxon>Brachyspira</taxon>
    </lineage>
</organism>
<dbReference type="EMBL" id="CP002873">
    <property type="protein sequence ID" value="AGA65444.1"/>
    <property type="molecule type" value="Genomic_DNA"/>
</dbReference>
<reference evidence="1 2" key="1">
    <citation type="journal article" date="2013" name="Genome Announc.">
        <title>Complete Genome Sequence of the Porcine Strain Brachyspira pilosicoli P43/6/78(T.).</title>
        <authorList>
            <person name="Lin C."/>
            <person name="den Bakker H.C."/>
            <person name="Suzuki H."/>
            <person name="Lefebure T."/>
            <person name="Ponnala L."/>
            <person name="Sun Q."/>
            <person name="Stanhope M.J."/>
            <person name="Wiedmann M."/>
            <person name="Duhamel G.E."/>
        </authorList>
    </citation>
    <scope>NUCLEOTIDE SEQUENCE [LARGE SCALE GENOMIC DNA]</scope>
    <source>
        <strain evidence="1 2">P43/6/78</strain>
    </source>
</reference>
<gene>
    <name evidence="1" type="ORF">BPP43_00400</name>
</gene>
<dbReference type="AlphaFoldDB" id="A0A3B6VJS1"/>
<dbReference type="KEGG" id="bpip:BPP43_00400"/>
<name>A0A3B6VJS1_BRAPL</name>
<keyword evidence="2" id="KW-1185">Reference proteome</keyword>
<proteinExistence type="predicted"/>